<name>A0A4Z2G324_9TELE</name>
<evidence type="ECO:0000313" key="4">
    <source>
        <dbReference type="Proteomes" id="UP000314294"/>
    </source>
</evidence>
<evidence type="ECO:0000256" key="2">
    <source>
        <dbReference type="SAM" id="Phobius"/>
    </source>
</evidence>
<keyword evidence="2" id="KW-0812">Transmembrane</keyword>
<reference evidence="3 4" key="1">
    <citation type="submission" date="2019-03" db="EMBL/GenBank/DDBJ databases">
        <title>First draft genome of Liparis tanakae, snailfish: a comprehensive survey of snailfish specific genes.</title>
        <authorList>
            <person name="Kim W."/>
            <person name="Song I."/>
            <person name="Jeong J.-H."/>
            <person name="Kim D."/>
            <person name="Kim S."/>
            <person name="Ryu S."/>
            <person name="Song J.Y."/>
            <person name="Lee S.K."/>
        </authorList>
    </citation>
    <scope>NUCLEOTIDE SEQUENCE [LARGE SCALE GENOMIC DNA]</scope>
    <source>
        <tissue evidence="3">Muscle</tissue>
    </source>
</reference>
<gene>
    <name evidence="3" type="ORF">EYF80_041828</name>
</gene>
<keyword evidence="2" id="KW-1133">Transmembrane helix</keyword>
<keyword evidence="2" id="KW-0472">Membrane</keyword>
<sequence>MTSCVYLGAVVPDGFVLLLAFLLPYARTTSGQVMPSTKYRVELTESFTSVGPNVVLEVSSSLRIALSKVMWVSASSVHCSWLATAAQKSSKRNGESRSTEPKLRRTS</sequence>
<evidence type="ECO:0000256" key="1">
    <source>
        <dbReference type="SAM" id="MobiDB-lite"/>
    </source>
</evidence>
<feature type="compositionally biased region" description="Basic and acidic residues" evidence="1">
    <location>
        <begin position="92"/>
        <end position="107"/>
    </location>
</feature>
<comment type="caution">
    <text evidence="3">The sequence shown here is derived from an EMBL/GenBank/DDBJ whole genome shotgun (WGS) entry which is preliminary data.</text>
</comment>
<accession>A0A4Z2G324</accession>
<keyword evidence="4" id="KW-1185">Reference proteome</keyword>
<evidence type="ECO:0000313" key="3">
    <source>
        <dbReference type="EMBL" id="TNN47966.1"/>
    </source>
</evidence>
<dbReference type="EMBL" id="SRLO01000717">
    <property type="protein sequence ID" value="TNN47966.1"/>
    <property type="molecule type" value="Genomic_DNA"/>
</dbReference>
<feature type="region of interest" description="Disordered" evidence="1">
    <location>
        <begin position="87"/>
        <end position="107"/>
    </location>
</feature>
<organism evidence="3 4">
    <name type="scientific">Liparis tanakae</name>
    <name type="common">Tanaka's snailfish</name>
    <dbReference type="NCBI Taxonomy" id="230148"/>
    <lineage>
        <taxon>Eukaryota</taxon>
        <taxon>Metazoa</taxon>
        <taxon>Chordata</taxon>
        <taxon>Craniata</taxon>
        <taxon>Vertebrata</taxon>
        <taxon>Euteleostomi</taxon>
        <taxon>Actinopterygii</taxon>
        <taxon>Neopterygii</taxon>
        <taxon>Teleostei</taxon>
        <taxon>Neoteleostei</taxon>
        <taxon>Acanthomorphata</taxon>
        <taxon>Eupercaria</taxon>
        <taxon>Perciformes</taxon>
        <taxon>Cottioidei</taxon>
        <taxon>Cottales</taxon>
        <taxon>Liparidae</taxon>
        <taxon>Liparis</taxon>
    </lineage>
</organism>
<dbReference type="Proteomes" id="UP000314294">
    <property type="component" value="Unassembled WGS sequence"/>
</dbReference>
<dbReference type="AlphaFoldDB" id="A0A4Z2G324"/>
<feature type="transmembrane region" description="Helical" evidence="2">
    <location>
        <begin position="6"/>
        <end position="26"/>
    </location>
</feature>
<proteinExistence type="predicted"/>
<protein>
    <submittedName>
        <fullName evidence="3">Uncharacterized protein</fullName>
    </submittedName>
</protein>